<dbReference type="GO" id="GO:0005737">
    <property type="term" value="C:cytoplasm"/>
    <property type="evidence" value="ECO:0007669"/>
    <property type="project" value="TreeGrafter"/>
</dbReference>
<evidence type="ECO:0000256" key="3">
    <source>
        <dbReference type="ARBA" id="ARBA00038502"/>
    </source>
</evidence>
<keyword evidence="1 5" id="KW-0808">Transferase</keyword>
<reference evidence="5 6" key="1">
    <citation type="submission" date="2020-03" db="EMBL/GenBank/DDBJ databases">
        <title>Sequencing the genomes of 1000 actinobacteria strains.</title>
        <authorList>
            <person name="Klenk H.-P."/>
        </authorList>
    </citation>
    <scope>NUCLEOTIDE SEQUENCE [LARGE SCALE GENOMIC DNA]</scope>
    <source>
        <strain evidence="5 6">DSM 45685</strain>
    </source>
</reference>
<evidence type="ECO:0000313" key="6">
    <source>
        <dbReference type="Proteomes" id="UP000545493"/>
    </source>
</evidence>
<dbReference type="PANTHER" id="PTHR43792">
    <property type="entry name" value="GNAT FAMILY, PUTATIVE (AFU_ORTHOLOGUE AFUA_3G00765)-RELATED-RELATED"/>
    <property type="match status" value="1"/>
</dbReference>
<accession>A0A7X5UMN9</accession>
<dbReference type="GO" id="GO:0008999">
    <property type="term" value="F:protein-N-terminal-alanine acetyltransferase activity"/>
    <property type="evidence" value="ECO:0007669"/>
    <property type="project" value="UniProtKB-EC"/>
</dbReference>
<dbReference type="Gene3D" id="3.40.630.30">
    <property type="match status" value="1"/>
</dbReference>
<dbReference type="RefSeq" id="WP_167166602.1">
    <property type="nucleotide sequence ID" value="NZ_JAAOYM010000001.1"/>
</dbReference>
<feature type="domain" description="N-acetyltransferase" evidence="4">
    <location>
        <begin position="55"/>
        <end position="204"/>
    </location>
</feature>
<dbReference type="InterPro" id="IPR000182">
    <property type="entry name" value="GNAT_dom"/>
</dbReference>
<comment type="similarity">
    <text evidence="3">Belongs to the acetyltransferase family. RimJ subfamily.</text>
</comment>
<dbReference type="InterPro" id="IPR016181">
    <property type="entry name" value="Acyl_CoA_acyltransferase"/>
</dbReference>
<gene>
    <name evidence="5" type="ORF">FHU38_000813</name>
</gene>
<organism evidence="5 6">
    <name type="scientific">Saccharomonospora amisosensis</name>
    <dbReference type="NCBI Taxonomy" id="1128677"/>
    <lineage>
        <taxon>Bacteria</taxon>
        <taxon>Bacillati</taxon>
        <taxon>Actinomycetota</taxon>
        <taxon>Actinomycetes</taxon>
        <taxon>Pseudonocardiales</taxon>
        <taxon>Pseudonocardiaceae</taxon>
        <taxon>Saccharomonospora</taxon>
    </lineage>
</organism>
<dbReference type="InterPro" id="IPR051531">
    <property type="entry name" value="N-acetyltransferase"/>
</dbReference>
<protein>
    <submittedName>
        <fullName evidence="5">Ribosomal-protein-alanine N-acetyltransferase</fullName>
        <ecNumber evidence="5">2.3.1.267</ecNumber>
    </submittedName>
</protein>
<dbReference type="SUPFAM" id="SSF55729">
    <property type="entry name" value="Acyl-CoA N-acyltransferases (Nat)"/>
    <property type="match status" value="1"/>
</dbReference>
<proteinExistence type="inferred from homology"/>
<evidence type="ECO:0000259" key="4">
    <source>
        <dbReference type="PROSITE" id="PS51186"/>
    </source>
</evidence>
<dbReference type="Pfam" id="PF13302">
    <property type="entry name" value="Acetyltransf_3"/>
    <property type="match status" value="1"/>
</dbReference>
<dbReference type="PANTHER" id="PTHR43792:SF8">
    <property type="entry name" value="[RIBOSOMAL PROTEIN US5]-ALANINE N-ACETYLTRANSFERASE"/>
    <property type="match status" value="1"/>
</dbReference>
<dbReference type="EMBL" id="JAAOYM010000001">
    <property type="protein sequence ID" value="NIJ10469.1"/>
    <property type="molecule type" value="Genomic_DNA"/>
</dbReference>
<dbReference type="EC" id="2.3.1.267" evidence="5"/>
<dbReference type="AlphaFoldDB" id="A0A7X5UMN9"/>
<evidence type="ECO:0000313" key="5">
    <source>
        <dbReference type="EMBL" id="NIJ10469.1"/>
    </source>
</evidence>
<dbReference type="Proteomes" id="UP000545493">
    <property type="component" value="Unassembled WGS sequence"/>
</dbReference>
<keyword evidence="6" id="KW-1185">Reference proteome</keyword>
<keyword evidence="2 5" id="KW-0012">Acyltransferase</keyword>
<evidence type="ECO:0000256" key="2">
    <source>
        <dbReference type="ARBA" id="ARBA00023315"/>
    </source>
</evidence>
<comment type="caution">
    <text evidence="5">The sequence shown here is derived from an EMBL/GenBank/DDBJ whole genome shotgun (WGS) entry which is preliminary data.</text>
</comment>
<evidence type="ECO:0000256" key="1">
    <source>
        <dbReference type="ARBA" id="ARBA00022679"/>
    </source>
</evidence>
<name>A0A7X5UMN9_9PSEU</name>
<dbReference type="PROSITE" id="PS51186">
    <property type="entry name" value="GNAT"/>
    <property type="match status" value="1"/>
</dbReference>
<sequence length="226" mass="24813">MTSQGYGAPYAAEPRHPGWPARLGPLTVRAGTVALRPVRLLDGGEWSRIRLRDREYLEEWEPTQAGHWHERNAHWAWPPQWASLRGLARRGQCLPFAITVDGAFAGQITIGNIIRASLRSAWVGYWVSSRLAGGGVATAAVALVTDHALAVAGLHRLEATVRPENSASLRVLAKVGYRQEGLFLRYLDVAGAWRDHLCFAITDEDRGEGLASRLVAKGLATPPEQR</sequence>